<dbReference type="AlphaFoldDB" id="A0A160IQD3"/>
<organism evidence="2 3">
    <name type="scientific">Fictibacillus phosphorivorans</name>
    <dbReference type="NCBI Taxonomy" id="1221500"/>
    <lineage>
        <taxon>Bacteria</taxon>
        <taxon>Bacillati</taxon>
        <taxon>Bacillota</taxon>
        <taxon>Bacilli</taxon>
        <taxon>Bacillales</taxon>
        <taxon>Fictibacillaceae</taxon>
        <taxon>Fictibacillus</taxon>
    </lineage>
</organism>
<reference evidence="2 3" key="1">
    <citation type="submission" date="2016-04" db="EMBL/GenBank/DDBJ databases">
        <title>Complete genome sequence of Fictibacillus phosphorivorans G25-29, a strain toxic to nematodes.</title>
        <authorList>
            <person name="Zheng Z."/>
        </authorList>
    </citation>
    <scope>NUCLEOTIDE SEQUENCE [LARGE SCALE GENOMIC DNA]</scope>
    <source>
        <strain evidence="2 3">G25-29</strain>
    </source>
</reference>
<dbReference type="EMBL" id="CP015378">
    <property type="protein sequence ID" value="ANC78397.1"/>
    <property type="molecule type" value="Genomic_DNA"/>
</dbReference>
<dbReference type="Proteomes" id="UP000076623">
    <property type="component" value="Chromosome"/>
</dbReference>
<accession>A0A160IQD3</accession>
<name>A0A160IQD3_9BACL</name>
<evidence type="ECO:0000313" key="2">
    <source>
        <dbReference type="EMBL" id="ANC78397.1"/>
    </source>
</evidence>
<evidence type="ECO:0000256" key="1">
    <source>
        <dbReference type="SAM" id="MobiDB-lite"/>
    </source>
</evidence>
<keyword evidence="3" id="KW-1185">Reference proteome</keyword>
<evidence type="ECO:0000313" key="3">
    <source>
        <dbReference type="Proteomes" id="UP000076623"/>
    </source>
</evidence>
<gene>
    <name evidence="2" type="ORF">ABE65_016970</name>
</gene>
<sequence length="69" mass="7934">MSKEGALCLLDHLAFDLEGLATATRKLRHLRVKRTNVAQRLPRGKRAAWNGNQHFQKQQSLRKQPSQKT</sequence>
<dbReference type="KEGG" id="fpn:ABE65_016970"/>
<feature type="compositionally biased region" description="Polar residues" evidence="1">
    <location>
        <begin position="50"/>
        <end position="69"/>
    </location>
</feature>
<feature type="region of interest" description="Disordered" evidence="1">
    <location>
        <begin position="42"/>
        <end position="69"/>
    </location>
</feature>
<proteinExistence type="predicted"/>
<protein>
    <submittedName>
        <fullName evidence="2">Uncharacterized protein</fullName>
    </submittedName>
</protein>